<dbReference type="AlphaFoldDB" id="A0A455W369"/>
<organism evidence="1">
    <name type="scientific">Marinobacter nauticus</name>
    <name type="common">Marinobacter hydrocarbonoclasticus</name>
    <name type="synonym">Marinobacter aquaeolei</name>
    <dbReference type="NCBI Taxonomy" id="2743"/>
    <lineage>
        <taxon>Bacteria</taxon>
        <taxon>Pseudomonadati</taxon>
        <taxon>Pseudomonadota</taxon>
        <taxon>Gammaproteobacteria</taxon>
        <taxon>Pseudomonadales</taxon>
        <taxon>Marinobacteraceae</taxon>
        <taxon>Marinobacter</taxon>
    </lineage>
</organism>
<reference evidence="1" key="1">
    <citation type="submission" date="2019-03" db="EMBL/GenBank/DDBJ databases">
        <title>Whole genome analysis of nitrate-reducing bacteria Marinobacter hydrocarbonoclasticus YB03.</title>
        <authorList>
            <person name="Azam A.H."/>
            <person name="Yuk S.R."/>
            <person name="Kamarisima K."/>
            <person name="Miyanaga K."/>
            <person name="Tanji Y."/>
        </authorList>
    </citation>
    <scope>NUCLEOTIDE SEQUENCE</scope>
    <source>
        <strain evidence="1">YB03</strain>
    </source>
</reference>
<sequence length="140" mass="15925">MQFFKNLFGKKEVPEPTVTIEGAGSLDWDADSKYWIGTLSGTTISVAYDGLAKPKEDLAQFVTQTLKQPGFLENTVSRIKSVARAQYPENRHPEIEELQPKDVVFQNPNFILIQFFGPEDHEPFWFGEIHGREIYVGCDT</sequence>
<name>A0A455W369_MARNT</name>
<dbReference type="EMBL" id="AP019537">
    <property type="protein sequence ID" value="BBJ03360.1"/>
    <property type="molecule type" value="Genomic_DNA"/>
</dbReference>
<accession>A0A455W369</accession>
<evidence type="ECO:0000313" key="1">
    <source>
        <dbReference type="EMBL" id="BBJ03360.1"/>
    </source>
</evidence>
<gene>
    <name evidence="1" type="ORF">YBY_12080</name>
</gene>
<proteinExistence type="predicted"/>
<protein>
    <submittedName>
        <fullName evidence="1">Uncharacterized protein</fullName>
    </submittedName>
</protein>